<dbReference type="CDD" id="cd08422">
    <property type="entry name" value="PBP2_CrgA_like"/>
    <property type="match status" value="1"/>
</dbReference>
<dbReference type="Pfam" id="PF00126">
    <property type="entry name" value="HTH_1"/>
    <property type="match status" value="1"/>
</dbReference>
<evidence type="ECO:0000259" key="5">
    <source>
        <dbReference type="PROSITE" id="PS50931"/>
    </source>
</evidence>
<reference evidence="6 7" key="1">
    <citation type="journal article" date="2012" name="BMC Genomics">
        <title>Comparative genomics of bacteria in the genus Providencia isolated from wild Drosophila melanogaster.</title>
        <authorList>
            <person name="Galac M.R."/>
            <person name="Lazzaro B.P."/>
        </authorList>
    </citation>
    <scope>NUCLEOTIDE SEQUENCE [LARGE SCALE GENOMIC DNA]</scope>
    <source>
        <strain evidence="6 7">DSM 19968</strain>
    </source>
</reference>
<feature type="domain" description="HTH lysR-type" evidence="5">
    <location>
        <begin position="1"/>
        <end position="59"/>
    </location>
</feature>
<evidence type="ECO:0000256" key="4">
    <source>
        <dbReference type="ARBA" id="ARBA00023163"/>
    </source>
</evidence>
<dbReference type="eggNOG" id="COG0583">
    <property type="taxonomic scope" value="Bacteria"/>
</dbReference>
<dbReference type="SUPFAM" id="SSF46785">
    <property type="entry name" value="Winged helix' DNA-binding domain"/>
    <property type="match status" value="1"/>
</dbReference>
<dbReference type="PRINTS" id="PR00039">
    <property type="entry name" value="HTHLYSR"/>
</dbReference>
<dbReference type="PANTHER" id="PTHR30537">
    <property type="entry name" value="HTH-TYPE TRANSCRIPTIONAL REGULATOR"/>
    <property type="match status" value="1"/>
</dbReference>
<accession>K8WYL5</accession>
<dbReference type="InterPro" id="IPR005119">
    <property type="entry name" value="LysR_subst-bd"/>
</dbReference>
<keyword evidence="7" id="KW-1185">Reference proteome</keyword>
<dbReference type="FunFam" id="3.40.190.290:FF:000001">
    <property type="entry name" value="Transcriptional regulator, LysR family"/>
    <property type="match status" value="1"/>
</dbReference>
<dbReference type="OrthoDB" id="9815676at2"/>
<comment type="caution">
    <text evidence="6">The sequence shown here is derived from an EMBL/GenBank/DDBJ whole genome shotgun (WGS) entry which is preliminary data.</text>
</comment>
<keyword evidence="3" id="KW-0238">DNA-binding</keyword>
<dbReference type="SUPFAM" id="SSF53850">
    <property type="entry name" value="Periplasmic binding protein-like II"/>
    <property type="match status" value="1"/>
</dbReference>
<dbReference type="PANTHER" id="PTHR30537:SF5">
    <property type="entry name" value="HTH-TYPE TRANSCRIPTIONAL ACTIVATOR TTDR-RELATED"/>
    <property type="match status" value="1"/>
</dbReference>
<dbReference type="RefSeq" id="WP_008911583.1">
    <property type="nucleotide sequence ID" value="NZ_KB233222.1"/>
</dbReference>
<evidence type="ECO:0000256" key="1">
    <source>
        <dbReference type="ARBA" id="ARBA00009437"/>
    </source>
</evidence>
<dbReference type="Gene3D" id="3.40.190.290">
    <property type="match status" value="1"/>
</dbReference>
<keyword evidence="2" id="KW-0805">Transcription regulation</keyword>
<dbReference type="Proteomes" id="UP000009336">
    <property type="component" value="Unassembled WGS sequence"/>
</dbReference>
<dbReference type="InterPro" id="IPR036390">
    <property type="entry name" value="WH_DNA-bd_sf"/>
</dbReference>
<comment type="similarity">
    <text evidence="1">Belongs to the LysR transcriptional regulatory family.</text>
</comment>
<name>K8WYL5_9GAMM</name>
<evidence type="ECO:0000313" key="7">
    <source>
        <dbReference type="Proteomes" id="UP000009336"/>
    </source>
</evidence>
<dbReference type="InterPro" id="IPR058163">
    <property type="entry name" value="LysR-type_TF_proteobact-type"/>
</dbReference>
<dbReference type="STRING" id="1141662.OOA_07800"/>
<dbReference type="HOGENOM" id="CLU_039613_16_3_6"/>
<dbReference type="GO" id="GO:0003700">
    <property type="term" value="F:DNA-binding transcription factor activity"/>
    <property type="evidence" value="ECO:0007669"/>
    <property type="project" value="InterPro"/>
</dbReference>
<dbReference type="Gene3D" id="1.10.10.10">
    <property type="entry name" value="Winged helix-like DNA-binding domain superfamily/Winged helix DNA-binding domain"/>
    <property type="match status" value="1"/>
</dbReference>
<organism evidence="6 7">
    <name type="scientific">Providencia burhodogranariea DSM 19968</name>
    <dbReference type="NCBI Taxonomy" id="1141662"/>
    <lineage>
        <taxon>Bacteria</taxon>
        <taxon>Pseudomonadati</taxon>
        <taxon>Pseudomonadota</taxon>
        <taxon>Gammaproteobacteria</taxon>
        <taxon>Enterobacterales</taxon>
        <taxon>Morganellaceae</taxon>
        <taxon>Providencia</taxon>
    </lineage>
</organism>
<dbReference type="PROSITE" id="PS50931">
    <property type="entry name" value="HTH_LYSR"/>
    <property type="match status" value="1"/>
</dbReference>
<dbReference type="Pfam" id="PF03466">
    <property type="entry name" value="LysR_substrate"/>
    <property type="match status" value="1"/>
</dbReference>
<dbReference type="FunFam" id="1.10.10.10:FF:000001">
    <property type="entry name" value="LysR family transcriptional regulator"/>
    <property type="match status" value="1"/>
</dbReference>
<protein>
    <submittedName>
        <fullName evidence="6">LysR family transcriptional regulator</fullName>
    </submittedName>
</protein>
<dbReference type="PATRIC" id="fig|1141662.3.peg.1581"/>
<dbReference type="GO" id="GO:0006351">
    <property type="term" value="P:DNA-templated transcription"/>
    <property type="evidence" value="ECO:0007669"/>
    <property type="project" value="TreeGrafter"/>
</dbReference>
<proteinExistence type="inferred from homology"/>
<evidence type="ECO:0000256" key="2">
    <source>
        <dbReference type="ARBA" id="ARBA00023015"/>
    </source>
</evidence>
<evidence type="ECO:0000256" key="3">
    <source>
        <dbReference type="ARBA" id="ARBA00023125"/>
    </source>
</evidence>
<gene>
    <name evidence="6" type="ORF">OOA_07800</name>
</gene>
<sequence length="307" mass="34682">MHDLNSIPILIEVAESLSFTRAAEKLHMTKSAVSKSISTVESHLGVKLFNRSTRKISLTEIGTTYIEYLKTSYSFLEQGKDAITQLNIKAAGKIKISAPMSFGTLHLSKIMPEFLKRFPDLQTEIILDDRVVDLIAEGFDVAIRIGDLPDSSLIGKKITPCYSVLCASPLYLHRKGIPNTVADLKSHNCLFYSLYQSGQEWVFHKNNKSENISPTGNFIVNNSESLLQAVIQDVGISLLPCFIAVPYIENGSLVPLLTHYSLPKHYIYAVYPNKNYLPYKTRLAIDFIFEKLNVHSEYSTRYEINYY</sequence>
<keyword evidence="4" id="KW-0804">Transcription</keyword>
<dbReference type="GO" id="GO:0043565">
    <property type="term" value="F:sequence-specific DNA binding"/>
    <property type="evidence" value="ECO:0007669"/>
    <property type="project" value="TreeGrafter"/>
</dbReference>
<dbReference type="AlphaFoldDB" id="K8WYL5"/>
<dbReference type="InterPro" id="IPR000847">
    <property type="entry name" value="LysR_HTH_N"/>
</dbReference>
<dbReference type="InterPro" id="IPR036388">
    <property type="entry name" value="WH-like_DNA-bd_sf"/>
</dbReference>
<dbReference type="EMBL" id="AKKL01000020">
    <property type="protein sequence ID" value="EKT62472.1"/>
    <property type="molecule type" value="Genomic_DNA"/>
</dbReference>
<evidence type="ECO:0000313" key="6">
    <source>
        <dbReference type="EMBL" id="EKT62472.1"/>
    </source>
</evidence>